<reference evidence="1 2" key="1">
    <citation type="submission" date="2020-04" db="EMBL/GenBank/DDBJ databases">
        <title>Whole-genome sequencing of Vibrio spp. from China reveals different genetic environments of blaCTX-M-14 among diverse lineages.</title>
        <authorList>
            <person name="Zheng Z."/>
            <person name="Ye L."/>
            <person name="Chen S."/>
        </authorList>
    </citation>
    <scope>NUCLEOTIDE SEQUENCE [LARGE SCALE GENOMIC DNA]</scope>
    <source>
        <strain evidence="1 2">Vb1636</strain>
    </source>
</reference>
<gene>
    <name evidence="1" type="ORF">HKB35_23650</name>
</gene>
<dbReference type="Pfam" id="PF04899">
    <property type="entry name" value="MbeD_MobD"/>
    <property type="match status" value="1"/>
</dbReference>
<protein>
    <submittedName>
        <fullName evidence="1">Uncharacterized protein</fullName>
    </submittedName>
</protein>
<sequence>MTELETLLLNEFEQLQTQHEIQQKEFVNLYNDLAEQLQQLETLI</sequence>
<accession>A0A7Y0N147</accession>
<dbReference type="RefSeq" id="WP_169629211.1">
    <property type="nucleotide sequence ID" value="NZ_JABCMA010000058.1"/>
</dbReference>
<dbReference type="Proteomes" id="UP000565155">
    <property type="component" value="Unassembled WGS sequence"/>
</dbReference>
<comment type="caution">
    <text evidence="1">The sequence shown here is derived from an EMBL/GenBank/DDBJ whole genome shotgun (WGS) entry which is preliminary data.</text>
</comment>
<proteinExistence type="predicted"/>
<dbReference type="EMBL" id="JABCMA010000058">
    <property type="protein sequence ID" value="NMR76602.1"/>
    <property type="molecule type" value="Genomic_DNA"/>
</dbReference>
<evidence type="ECO:0000313" key="2">
    <source>
        <dbReference type="Proteomes" id="UP000565155"/>
    </source>
</evidence>
<dbReference type="AlphaFoldDB" id="A0A7Y0N147"/>
<dbReference type="InterPro" id="IPR006983">
    <property type="entry name" value="MbeD_MobD"/>
</dbReference>
<organism evidence="1 2">
    <name type="scientific">Vibrio alginolyticus</name>
    <dbReference type="NCBI Taxonomy" id="663"/>
    <lineage>
        <taxon>Bacteria</taxon>
        <taxon>Pseudomonadati</taxon>
        <taxon>Pseudomonadota</taxon>
        <taxon>Gammaproteobacteria</taxon>
        <taxon>Vibrionales</taxon>
        <taxon>Vibrionaceae</taxon>
        <taxon>Vibrio</taxon>
    </lineage>
</organism>
<name>A0A7Y0N147_VIBAL</name>
<evidence type="ECO:0000313" key="1">
    <source>
        <dbReference type="EMBL" id="NMR76602.1"/>
    </source>
</evidence>